<feature type="region of interest" description="Disordered" evidence="1">
    <location>
        <begin position="31"/>
        <end position="69"/>
    </location>
</feature>
<evidence type="ECO:0000256" key="1">
    <source>
        <dbReference type="SAM" id="MobiDB-lite"/>
    </source>
</evidence>
<accession>A0A5B7G9M9</accession>
<dbReference type="AlphaFoldDB" id="A0A5B7G9M9"/>
<comment type="caution">
    <text evidence="2">The sequence shown here is derived from an EMBL/GenBank/DDBJ whole genome shotgun (WGS) entry which is preliminary data.</text>
</comment>
<feature type="compositionally biased region" description="Polar residues" evidence="1">
    <location>
        <begin position="44"/>
        <end position="62"/>
    </location>
</feature>
<gene>
    <name evidence="2" type="ORF">E2C01_050686</name>
</gene>
<reference evidence="2 3" key="1">
    <citation type="submission" date="2019-05" db="EMBL/GenBank/DDBJ databases">
        <title>Another draft genome of Portunus trituberculatus and its Hox gene families provides insights of decapod evolution.</title>
        <authorList>
            <person name="Jeong J.-H."/>
            <person name="Song I."/>
            <person name="Kim S."/>
            <person name="Choi T."/>
            <person name="Kim D."/>
            <person name="Ryu S."/>
            <person name="Kim W."/>
        </authorList>
    </citation>
    <scope>NUCLEOTIDE SEQUENCE [LARGE SCALE GENOMIC DNA]</scope>
    <source>
        <tissue evidence="2">Muscle</tissue>
    </source>
</reference>
<sequence length="69" mass="7612">MVGLGSQMILSLGVHRRNVWMQDATVPAQDTAIRQATGRGRGRSVSSKISARPSRNIQQTTLDHQKQVK</sequence>
<proteinExistence type="predicted"/>
<name>A0A5B7G9M9_PORTR</name>
<dbReference type="EMBL" id="VSRR010014194">
    <property type="protein sequence ID" value="MPC56721.1"/>
    <property type="molecule type" value="Genomic_DNA"/>
</dbReference>
<dbReference type="Proteomes" id="UP000324222">
    <property type="component" value="Unassembled WGS sequence"/>
</dbReference>
<keyword evidence="3" id="KW-1185">Reference proteome</keyword>
<organism evidence="2 3">
    <name type="scientific">Portunus trituberculatus</name>
    <name type="common">Swimming crab</name>
    <name type="synonym">Neptunus trituberculatus</name>
    <dbReference type="NCBI Taxonomy" id="210409"/>
    <lineage>
        <taxon>Eukaryota</taxon>
        <taxon>Metazoa</taxon>
        <taxon>Ecdysozoa</taxon>
        <taxon>Arthropoda</taxon>
        <taxon>Crustacea</taxon>
        <taxon>Multicrustacea</taxon>
        <taxon>Malacostraca</taxon>
        <taxon>Eumalacostraca</taxon>
        <taxon>Eucarida</taxon>
        <taxon>Decapoda</taxon>
        <taxon>Pleocyemata</taxon>
        <taxon>Brachyura</taxon>
        <taxon>Eubrachyura</taxon>
        <taxon>Portunoidea</taxon>
        <taxon>Portunidae</taxon>
        <taxon>Portuninae</taxon>
        <taxon>Portunus</taxon>
    </lineage>
</organism>
<evidence type="ECO:0000313" key="3">
    <source>
        <dbReference type="Proteomes" id="UP000324222"/>
    </source>
</evidence>
<evidence type="ECO:0000313" key="2">
    <source>
        <dbReference type="EMBL" id="MPC56721.1"/>
    </source>
</evidence>
<protein>
    <submittedName>
        <fullName evidence="2">Uncharacterized protein</fullName>
    </submittedName>
</protein>